<dbReference type="GO" id="GO:0010468">
    <property type="term" value="P:regulation of gene expression"/>
    <property type="evidence" value="ECO:0007669"/>
    <property type="project" value="UniProtKB-ARBA"/>
</dbReference>
<evidence type="ECO:0000313" key="3">
    <source>
        <dbReference type="EMBL" id="KAG9237680.1"/>
    </source>
</evidence>
<dbReference type="FunFam" id="1.10.10.10:FF:000087">
    <property type="entry name" value="Transcriptional adapter 2"/>
    <property type="match status" value="1"/>
</dbReference>
<dbReference type="PROSITE" id="PS50934">
    <property type="entry name" value="SWIRM"/>
    <property type="match status" value="1"/>
</dbReference>
<feature type="region of interest" description="Disordered" evidence="1">
    <location>
        <begin position="172"/>
        <end position="230"/>
    </location>
</feature>
<dbReference type="Gene3D" id="1.10.10.10">
    <property type="entry name" value="Winged helix-like DNA-binding domain superfamily/Winged helix DNA-binding domain"/>
    <property type="match status" value="1"/>
</dbReference>
<keyword evidence="4" id="KW-1185">Reference proteome</keyword>
<dbReference type="InterPro" id="IPR007526">
    <property type="entry name" value="SWIRM"/>
</dbReference>
<dbReference type="EMBL" id="MU251382">
    <property type="protein sequence ID" value="KAG9237680.1"/>
    <property type="molecule type" value="Genomic_DNA"/>
</dbReference>
<evidence type="ECO:0000259" key="2">
    <source>
        <dbReference type="PROSITE" id="PS50934"/>
    </source>
</evidence>
<accession>A0A9P7YR25</accession>
<reference evidence="3" key="1">
    <citation type="journal article" date="2021" name="IMA Fungus">
        <title>Genomic characterization of three marine fungi, including Emericellopsis atlantica sp. nov. with signatures of a generalist lifestyle and marine biomass degradation.</title>
        <authorList>
            <person name="Hagestad O.C."/>
            <person name="Hou L."/>
            <person name="Andersen J.H."/>
            <person name="Hansen E.H."/>
            <person name="Altermark B."/>
            <person name="Li C."/>
            <person name="Kuhnert E."/>
            <person name="Cox R.J."/>
            <person name="Crous P.W."/>
            <person name="Spatafora J.W."/>
            <person name="Lail K."/>
            <person name="Amirebrahimi M."/>
            <person name="Lipzen A."/>
            <person name="Pangilinan J."/>
            <person name="Andreopoulos W."/>
            <person name="Hayes R.D."/>
            <person name="Ng V."/>
            <person name="Grigoriev I.V."/>
            <person name="Jackson S.A."/>
            <person name="Sutton T.D.S."/>
            <person name="Dobson A.D.W."/>
            <person name="Rama T."/>
        </authorList>
    </citation>
    <scope>NUCLEOTIDE SEQUENCE</scope>
    <source>
        <strain evidence="3">TRa018bII</strain>
    </source>
</reference>
<comment type="caution">
    <text evidence="3">The sequence shown here is derived from an EMBL/GenBank/DDBJ whole genome shotgun (WGS) entry which is preliminary data.</text>
</comment>
<dbReference type="Proteomes" id="UP000824998">
    <property type="component" value="Unassembled WGS sequence"/>
</dbReference>
<dbReference type="InterPro" id="IPR036388">
    <property type="entry name" value="WH-like_DNA-bd_sf"/>
</dbReference>
<proteinExistence type="predicted"/>
<name>A0A9P7YR25_9HELO</name>
<gene>
    <name evidence="3" type="ORF">BJ875DRAFT_502566</name>
</gene>
<feature type="domain" description="SWIRM" evidence="2">
    <location>
        <begin position="255"/>
        <end position="352"/>
    </location>
</feature>
<feature type="region of interest" description="Disordered" evidence="1">
    <location>
        <begin position="18"/>
        <end position="61"/>
    </location>
</feature>
<sequence length="352" mass="39509">MDQPALVDRRIVMDIHSSLMSPPEAVGQDSFSTPSTADEKEKTFQPGSAPFHGPLSPPVSPLEQNGMPESAAVITRDPILFPTPDVPRSASSQPLFFDPQSQQVVEVVEEHVQAREARGVSGTASPAPAEYRLTLEFAWKMKMVHGYSADPGRWHRRELAFLKSDTLRRNEGNRRYPTLAPASNPPRRTAVRGNGNGTRVNAKGAVARPSVRTPKARQATPDHGPKKVAREDKKFQLLPDFSPPTNTLPNKPNCLKVEWKGAPIDLKDDPHRGLLHQEELLLASILRLDCATYLTNKRRLFIQRIEAYKIGKEFRKTDAQQACKIDVNKASKLWSVYEKVGWLDMRHFQKYL</sequence>
<evidence type="ECO:0000313" key="4">
    <source>
        <dbReference type="Proteomes" id="UP000824998"/>
    </source>
</evidence>
<organism evidence="3 4">
    <name type="scientific">Amylocarpus encephaloides</name>
    <dbReference type="NCBI Taxonomy" id="45428"/>
    <lineage>
        <taxon>Eukaryota</taxon>
        <taxon>Fungi</taxon>
        <taxon>Dikarya</taxon>
        <taxon>Ascomycota</taxon>
        <taxon>Pezizomycotina</taxon>
        <taxon>Leotiomycetes</taxon>
        <taxon>Helotiales</taxon>
        <taxon>Helotiales incertae sedis</taxon>
        <taxon>Amylocarpus</taxon>
    </lineage>
</organism>
<dbReference type="AlphaFoldDB" id="A0A9P7YR25"/>
<protein>
    <submittedName>
        <fullName evidence="3">SWIRM domain-containing protein</fullName>
    </submittedName>
</protein>
<dbReference type="SUPFAM" id="SSF46689">
    <property type="entry name" value="Homeodomain-like"/>
    <property type="match status" value="1"/>
</dbReference>
<dbReference type="Pfam" id="PF04433">
    <property type="entry name" value="SWIRM"/>
    <property type="match status" value="1"/>
</dbReference>
<evidence type="ECO:0000256" key="1">
    <source>
        <dbReference type="SAM" id="MobiDB-lite"/>
    </source>
</evidence>
<dbReference type="OrthoDB" id="5598695at2759"/>
<dbReference type="InterPro" id="IPR009057">
    <property type="entry name" value="Homeodomain-like_sf"/>
</dbReference>